<feature type="region of interest" description="Disordered" evidence="6">
    <location>
        <begin position="846"/>
        <end position="880"/>
    </location>
</feature>
<evidence type="ECO:0000256" key="6">
    <source>
        <dbReference type="SAM" id="MobiDB-lite"/>
    </source>
</evidence>
<feature type="coiled-coil region" evidence="5">
    <location>
        <begin position="1060"/>
        <end position="1087"/>
    </location>
</feature>
<feature type="coiled-coil region" evidence="5">
    <location>
        <begin position="1654"/>
        <end position="1740"/>
    </location>
</feature>
<dbReference type="InterPro" id="IPR051841">
    <property type="entry name" value="MT-Golgi_org_protein"/>
</dbReference>
<feature type="compositionally biased region" description="Low complexity" evidence="6">
    <location>
        <begin position="3007"/>
        <end position="3017"/>
    </location>
</feature>
<evidence type="ECO:0000256" key="2">
    <source>
        <dbReference type="ARBA" id="ARBA00022490"/>
    </source>
</evidence>
<feature type="compositionally biased region" description="Basic residues" evidence="6">
    <location>
        <begin position="2889"/>
        <end position="2900"/>
    </location>
</feature>
<comment type="subcellular location">
    <subcellularLocation>
        <location evidence="1">Cytoplasm</location>
    </subcellularLocation>
</comment>
<feature type="coiled-coil region" evidence="5">
    <location>
        <begin position="1240"/>
        <end position="1432"/>
    </location>
</feature>
<keyword evidence="7" id="KW-0472">Membrane</keyword>
<feature type="region of interest" description="Disordered" evidence="6">
    <location>
        <begin position="2995"/>
        <end position="3046"/>
    </location>
</feature>
<feature type="coiled-coil region" evidence="5">
    <location>
        <begin position="435"/>
        <end position="469"/>
    </location>
</feature>
<dbReference type="EMBL" id="JAMKOV010000079">
    <property type="protein sequence ID" value="KAI8034186.1"/>
    <property type="molecule type" value="Genomic_DNA"/>
</dbReference>
<feature type="compositionally biased region" description="Low complexity" evidence="6">
    <location>
        <begin position="2733"/>
        <end position="2749"/>
    </location>
</feature>
<feature type="compositionally biased region" description="Low complexity" evidence="6">
    <location>
        <begin position="3131"/>
        <end position="3147"/>
    </location>
</feature>
<gene>
    <name evidence="8" type="ORF">M5D96_013037</name>
</gene>
<feature type="region of interest" description="Disordered" evidence="6">
    <location>
        <begin position="3131"/>
        <end position="3159"/>
    </location>
</feature>
<feature type="coiled-coil region" evidence="5">
    <location>
        <begin position="498"/>
        <end position="553"/>
    </location>
</feature>
<evidence type="ECO:0000256" key="1">
    <source>
        <dbReference type="ARBA" id="ARBA00004496"/>
    </source>
</evidence>
<dbReference type="GO" id="GO:0005794">
    <property type="term" value="C:Golgi apparatus"/>
    <property type="evidence" value="ECO:0007669"/>
    <property type="project" value="TreeGrafter"/>
</dbReference>
<protein>
    <submittedName>
        <fullName evidence="8">Uncharacterized protein</fullName>
    </submittedName>
</protein>
<dbReference type="Proteomes" id="UP001059596">
    <property type="component" value="Unassembled WGS sequence"/>
</dbReference>
<organism evidence="8 9">
    <name type="scientific">Drosophila gunungcola</name>
    <name type="common">fruit fly</name>
    <dbReference type="NCBI Taxonomy" id="103775"/>
    <lineage>
        <taxon>Eukaryota</taxon>
        <taxon>Metazoa</taxon>
        <taxon>Ecdysozoa</taxon>
        <taxon>Arthropoda</taxon>
        <taxon>Hexapoda</taxon>
        <taxon>Insecta</taxon>
        <taxon>Pterygota</taxon>
        <taxon>Neoptera</taxon>
        <taxon>Endopterygota</taxon>
        <taxon>Diptera</taxon>
        <taxon>Brachycera</taxon>
        <taxon>Muscomorpha</taxon>
        <taxon>Ephydroidea</taxon>
        <taxon>Drosophilidae</taxon>
        <taxon>Drosophila</taxon>
        <taxon>Sophophora</taxon>
    </lineage>
</organism>
<feature type="region of interest" description="Disordered" evidence="6">
    <location>
        <begin position="162"/>
        <end position="207"/>
    </location>
</feature>
<feature type="coiled-coil region" evidence="5">
    <location>
        <begin position="1951"/>
        <end position="2113"/>
    </location>
</feature>
<reference evidence="8" key="1">
    <citation type="journal article" date="2023" name="Genome Biol. Evol.">
        <title>Long-read-based Genome Assembly of Drosophila gunungcola Reveals Fewer Chemosensory Genes in Flower-breeding Species.</title>
        <authorList>
            <person name="Negi A."/>
            <person name="Liao B.Y."/>
            <person name="Yeh S.D."/>
        </authorList>
    </citation>
    <scope>NUCLEOTIDE SEQUENCE</scope>
    <source>
        <strain evidence="8">Sukarami</strain>
    </source>
</reference>
<feature type="region of interest" description="Disordered" evidence="6">
    <location>
        <begin position="2722"/>
        <end position="2767"/>
    </location>
</feature>
<evidence type="ECO:0000256" key="5">
    <source>
        <dbReference type="SAM" id="Coils"/>
    </source>
</evidence>
<feature type="compositionally biased region" description="Basic and acidic residues" evidence="6">
    <location>
        <begin position="2920"/>
        <end position="2930"/>
    </location>
</feature>
<feature type="coiled-coil region" evidence="5">
    <location>
        <begin position="2548"/>
        <end position="2575"/>
    </location>
</feature>
<keyword evidence="3" id="KW-0597">Phosphoprotein</keyword>
<feature type="coiled-coil region" evidence="5">
    <location>
        <begin position="1808"/>
        <end position="1905"/>
    </location>
</feature>
<keyword evidence="7" id="KW-0812">Transmembrane</keyword>
<feature type="transmembrane region" description="Helical" evidence="7">
    <location>
        <begin position="3359"/>
        <end position="3392"/>
    </location>
</feature>
<name>A0A9P9YC24_9MUSC</name>
<dbReference type="PANTHER" id="PTHR18902">
    <property type="entry name" value="NUCLEAR MITOTIC APPARATUS PROTEIN 1-RELATED"/>
    <property type="match status" value="1"/>
</dbReference>
<keyword evidence="4 5" id="KW-0175">Coiled coil</keyword>
<proteinExistence type="predicted"/>
<sequence length="3393" mass="390706">MDYRSWRKVLLQWVSECQFIEANYITLEQTDIEAFFAVYVQRAQAEAVVQKALQAAQKVQRKKHRSPLQAFIREIYPEFCAHISGRGQLVESDYLYVYTLLLHYSCVKQPSVFFHSICKKLPELMQTCIAALLNRTVEPQLTREFLRQTIANVASVYRMGVQDSPCPPSSSSSPNLHVDVTPSSSSSPASPQPQSSTPRMHHHRDRQRDCLDLQMSVNEMSAPSTPKTELLDRRTQELRGFRSQLDMERYEKNLLEEQNLEKDALIKSLKKSLKSLEARMAKMTEAAQISDEDEVVPNCGPNEFDRLKRSLMKEISHKDEIIAETNDKLQDLHNEKSDMAEKLKQSAEQLMVCMDRVRELELRLEDLSLTLSKKDYTISSLERDKQELDLCLQEAREELHSRREVLNSSSDLLTCSLSPNVTPENLASSVIDKQLREKEHENIRLREELQKQNDSLHQLTESMASLLRKHEPDQDNSATLITSITDLESGPVNEVAKNSDLQEKCDKQASNLDKLLDKSQTLAECLESQRQQLAGAKAKIAELEQEAVQTNRNHASKLSSIQRECEVKLLVLQSDHKMVIQSHDELKKKLLTTEFNLANIRVQLAVKEQQADRLSSEILEVRVSKESLQCGIDKFDAQIKEIAKILEQEQRCVEYLRAKYAQCRNQLMSSNADMGLLSCQLGSPDWQSTLQRIDELCEMKEQHEALKLEHEQKVSEATELRIRLEQSEEQHEALKLEHEQQVSEATELRIRLEQSEEHHEALKLEHEQKVCEATELRIRLEQSEEQYKAHKVEHEQKVSEATELRIRLEQSEEQHEALKLEHEQQVSEATELRIRLEQSEEHHEALKLEHEQQVSEATELRNRLEQSEEHHEALKLEHEQKVREATELRIRLEQSEEHHEALKLEHEQQVSEATELRIRLEQSEEHHEALKLEHEQKVSEAMELRNRLEQSEKQHEQQHEAQHKNLLEQQRISQQEKEQLLEQQRKLEQEKEQLLEQQRKLEHEKEQLLEQQCKFQQETDSFLERITGLLNEGYPEIFSLLAEGNSNRFQEVESWLEVILEQQKKTNDSLDATVKNLLDDLAVVKQEHAAVISESRQRAFRASREEEKRNGFIASLELTADKLSTALHQKDAQIASSRQQVAQLQQNLEEERSNLEEATGQLVRAQEQLKCHRLDAIKMAAALKARLHKAHPGSSPLKGVNECSFEELRQHVHQFLSMYDEVDASRQSLELKYSRATSLADHLKESKLHLEQQVAQLQNQMYGSGQDSPMIKQLKDTIANLELVNQKLSSDHVELLNRQMDMETLKANLMSESQKVEEKLQKQLKAAEDEVSNLELKYQEQIDELKAEIVEQRCKNLENETAGEKEDVPQLSKEQDTLIDIEKVELKGKLEENEAKILKLKEEHEQVLKSAKKEYEQRYKDLETQLKESSQLALNAIAKELEEVRLQEQQHREIIASHVDVMEDLHQSQLKEKSLSQTIETYKQLLTDMCNELNGTKDARLEREKEVDNLKAHIKQMETEYQDKIEQLKQSKTPTKQQKFQGKLEENEAKILKLKEEHEQVLKSSKEEYQQRYKDLETQLKESSQLALTAIEKELEEVRLQEQQHREIIASHVDVMEDLHQSQLKEKSLSQTIETYKQLLTDMCNELNGTKDARLEREKEVDNLKAHIKQMETEYQDKIEQLKQSKTPTKQQKFQGKLEENEAKILKLKEEHEQVLKSSKKEYEQRYKDLETKLNESSQLALNAIAKELEEVRLQEQQHREIIASHVNVMEDLQQSQLKEKSLSQSIETYKHILTETCNELNWSNDARLEREKEVDNLKAHIKQMETEYKDKIEQLKLSKTPTKHQMFQGKLGANEAKFLESKEKHEQRYKDLETQLKESSQLALNAIAKELEEVRLQEQQHRETIASHVNVMEELHQSQLTEKSLRETIENYKQLLTETCNELNGSKDARLEREKEVDNLKAHIKQMETEYQDKIEQLKLSKTPTEQQKLIDNSAEELLSLRTQLQDGQEELSNANDFQVEQQMAEVETHRLQAKLQEEHKLTDQLKAQLEEKQKELRSAEVEMHSLQAKLEEEHKLTDQLKAQLDEKQKELRSAEVELHSLQAKLQEEVRLQEQQHRETIGSHVDVMEDLHQSQLKEKSLRQTIETHKQLLTETCNELNLSNDARLEREKEIDSLKAHIKQMETEYKDKIEQLKLSKTPTEQQKLIDNSAEELLSLRTQLQDGQEKLSNANDFQVEQQMAEVETHRLQAKLQEEHKLTDQLKAQLRRETEGAALCRTELDEQRNELRSARVQLQSDASRTEQMLNGQAEELARAKAALESQAAEVSAKLEAERKSAQREIYLVKERMTKAEREHKVQLATLEDDLSTLSERQTQTEADRAIAHERIIELENKRLIMEKDISMLNEQLAEFDKLSTRLNSEIAQQKKQLADRNAQVKSLEYRLHVEADMLTEAQERLAKVTARLAEVEQANQMSASQQAELQQRLEAEMADREQDRQELVEITNQLADVQQQLDGTRLVQEAQHLKFVERTRESAEPAEVTSFKRCLMKLEEHLAKSNQKLDEMRAANESQMTQHGPSDLGATYSKSDVAESDANKEDAVLRNNQLALDCQILQAKYRDAKDEIQRCEQKMKDQRLEMEGKLDKMKTKMRSLYTAEVTRMKEKQERDAASSAAELEALTAQNAKYEEHTRKLSNQIVRLNEKILEQQKQHAIISTKLRHLQMQPVSEPPKPSTATTITVSSTSSSSAANEDWQPFKRPSAPSSNLAMEDEEGEVFNNTYLTDLKLGRVPDMTAEELIYRNSLQPPHLKSTYAAQYDLGSQDEDLKVSVSCTPISGSRITERSIMTRDGTGGTPLQTRQAAMRAKDDRDGPHSLDDSMSALLSSSSTGTRKKTMGTHYKRPGPPTPSKNGGRLSFGSSEPPREILREFGDHNNTSKTPARFKFLTQRFSVGSSTLPRDELPHRKRSNLLAGIQRRKLRQAVGLFCTSTPRKSRSYYDQQRLIRASDADTSSADAAATGEEEEEQQKQQKQQEQQEAEMDEGNQEGTPHLSTAALLALTKGNTRRLTGPSSKLRNGRVSLCLHGNIFAKSSRPAVPGKRMQQHRRLRQERMGRFDQARHLDQIRLSVNLSSYAADSSESSPPDNNNYSLHNRNDEHAVPPSQFLMGQTVVLDKRREPPVSATFCVDADVDVDVDVDEVEVQHSETWQLLQQFESENLATSWASQGGQMEEPSEDGRFEQLCQETECSAPFQLQPLIYEPVGGGEVPPQNRLQLETASSSNITGGSCSTTANMTSTSSRQSCTVYSFGSVHMQPMPHINITYVQPTATQLPPGSPLNRSLWTRTRRRLRHLSSGQRMIVGLALLLIVALGCQLADLVVVALTTAFTVLGLVLLAI</sequence>
<feature type="region of interest" description="Disordered" evidence="6">
    <location>
        <begin position="2845"/>
        <end position="2938"/>
    </location>
</feature>
<feature type="coiled-coil region" evidence="5">
    <location>
        <begin position="322"/>
        <end position="349"/>
    </location>
</feature>
<feature type="coiled-coil region" evidence="5">
    <location>
        <begin position="266"/>
        <end position="293"/>
    </location>
</feature>
<evidence type="ECO:0000256" key="3">
    <source>
        <dbReference type="ARBA" id="ARBA00022553"/>
    </source>
</evidence>
<evidence type="ECO:0000256" key="4">
    <source>
        <dbReference type="ARBA" id="ARBA00023054"/>
    </source>
</evidence>
<evidence type="ECO:0000313" key="8">
    <source>
        <dbReference type="EMBL" id="KAI8034186.1"/>
    </source>
</evidence>
<evidence type="ECO:0000313" key="9">
    <source>
        <dbReference type="Proteomes" id="UP001059596"/>
    </source>
</evidence>
<feature type="coiled-coil region" evidence="5">
    <location>
        <begin position="2604"/>
        <end position="2710"/>
    </location>
</feature>
<feature type="compositionally biased region" description="Low complexity" evidence="6">
    <location>
        <begin position="2876"/>
        <end position="2886"/>
    </location>
</feature>
<feature type="compositionally biased region" description="Basic and acidic residues" evidence="6">
    <location>
        <begin position="2863"/>
        <end position="2875"/>
    </location>
</feature>
<accession>A0A9P9YC24</accession>
<feature type="coiled-coil region" evidence="5">
    <location>
        <begin position="1500"/>
        <end position="1608"/>
    </location>
</feature>
<dbReference type="PANTHER" id="PTHR18902:SF25">
    <property type="entry name" value="GRIP AND COILED-COIL DOMAIN-CONTAINING PROTEIN 2"/>
    <property type="match status" value="1"/>
</dbReference>
<comment type="caution">
    <text evidence="8">The sequence shown here is derived from an EMBL/GenBank/DDBJ whole genome shotgun (WGS) entry which is preliminary data.</text>
</comment>
<feature type="coiled-coil region" evidence="5">
    <location>
        <begin position="1127"/>
        <end position="1175"/>
    </location>
</feature>
<keyword evidence="9" id="KW-1185">Reference proteome</keyword>
<keyword evidence="2" id="KW-0963">Cytoplasm</keyword>
<evidence type="ECO:0000256" key="7">
    <source>
        <dbReference type="SAM" id="Phobius"/>
    </source>
</evidence>
<feature type="compositionally biased region" description="Low complexity" evidence="6">
    <location>
        <begin position="181"/>
        <end position="198"/>
    </location>
</feature>
<feature type="coiled-coil region" evidence="5">
    <location>
        <begin position="2167"/>
        <end position="2513"/>
    </location>
</feature>
<keyword evidence="7" id="KW-1133">Transmembrane helix</keyword>